<gene>
    <name evidence="4" type="ORF">PBY51_015551</name>
</gene>
<evidence type="ECO:0000259" key="3">
    <source>
        <dbReference type="PROSITE" id="PS50102"/>
    </source>
</evidence>
<dbReference type="Gene3D" id="3.30.70.330">
    <property type="match status" value="2"/>
</dbReference>
<reference evidence="4 5" key="2">
    <citation type="journal article" date="2023" name="Mol. Biol. Evol.">
        <title>Genomics of Secondarily Temperate Adaptation in the Only Non-Antarctic Icefish.</title>
        <authorList>
            <person name="Rivera-Colon A.G."/>
            <person name="Rayamajhi N."/>
            <person name="Minhas B.F."/>
            <person name="Madrigal G."/>
            <person name="Bilyk K.T."/>
            <person name="Yoon V."/>
            <person name="Hune M."/>
            <person name="Gregory S."/>
            <person name="Cheng C.H.C."/>
            <person name="Catchen J.M."/>
        </authorList>
    </citation>
    <scope>NUCLEOTIDE SEQUENCE [LARGE SCALE GENOMIC DNA]</scope>
    <source>
        <strain evidence="4">JMC-PN-2008</strain>
    </source>
</reference>
<dbReference type="InterPro" id="IPR035979">
    <property type="entry name" value="RBD_domain_sf"/>
</dbReference>
<keyword evidence="1" id="KW-0694">RNA-binding</keyword>
<accession>A0AAN8APZ4</accession>
<evidence type="ECO:0000256" key="2">
    <source>
        <dbReference type="SAM" id="MobiDB-lite"/>
    </source>
</evidence>
<dbReference type="PROSITE" id="PS50102">
    <property type="entry name" value="RRM"/>
    <property type="match status" value="1"/>
</dbReference>
<dbReference type="SUPFAM" id="SSF54928">
    <property type="entry name" value="RNA-binding domain, RBD"/>
    <property type="match status" value="1"/>
</dbReference>
<name>A0AAN8APZ4_ELEMC</name>
<reference evidence="4 5" key="1">
    <citation type="journal article" date="2023" name="Genes (Basel)">
        <title>Chromosome-Level Genome Assembly and Circadian Gene Repertoire of the Patagonia Blennie Eleginops maclovinus-The Closest Ancestral Proxy of Antarctic Cryonotothenioids.</title>
        <authorList>
            <person name="Cheng C.C."/>
            <person name="Rivera-Colon A.G."/>
            <person name="Minhas B.F."/>
            <person name="Wilson L."/>
            <person name="Rayamajhi N."/>
            <person name="Vargas-Chacoff L."/>
            <person name="Catchen J.M."/>
        </authorList>
    </citation>
    <scope>NUCLEOTIDE SEQUENCE [LARGE SCALE GENOMIC DNA]</scope>
    <source>
        <strain evidence="4">JMC-PN-2008</strain>
    </source>
</reference>
<sequence>MSHNYPYRPPPSDSDLRSDPGPYGSSDRRHASSSSSSDFYTQPLESDMPLSPSSRGSFWSQDGGLSILSSCGLEPADLALLAELPEDVLTVESLPQVLKQIKGKRGTIKRLNTPSSSSSSSSYPPRSSTTSNWDPPHNQPVQYPLSHLTLGPLLPELDRWGNPIPFSSPSSSVSSSFVVDFKPGPSGKTGVDVGPFSPPDYNSGLSEFGKKVSGPVVSQDYIYRPGPSDYGKTFRDAGPVSSQDYNYNSRPSDLGKTGRDAGPVSYRDYNYRPSDLGKTGRDAGPVSYRDYNYRPSDLGKTGSDAGPVSSLDYNSRTSDYVQASRDACPLSSLDYKHESEPSDYGKTGRYTSPVSSLDYNHGTAPPDFGKKGTVAGPVSSQVRPSFGPTGRGEKIRPSRFSQPTDHGSIPPPEEQLLNRGSGHGGPEVYSSSTMIPAKEKAQDFHGTSPLSFPYSCSLCDITVMSEKVWIKHINGPHHANGQLSLLQQFPHWDCRMESVSSADSQSKKNDEGKPARQQKANQKSSDPQPKKAPQKKVSDKCKVVCVKFPAQSVDESYLRKLTKPFGKIVKILMFPSLAFVELGSADQARDLVKHHDNFPPTLNGATIEFRLSNTFNFLQSSRVVSFSPAPSGEDSQSDLLSIVKRFGEPIYTLFLPSKAYVEMKDTLEAQKLVDFYSSKALKINTDSITVSFSGEFKTLASVTAATSYEDTVSRKRTRRTSREEEDKMAETKRKRRSSKDQDEERSSSTDTNPKEDRTKSRSRETSRDKNTKDKSPREKSRSREKSIRSKSTRTRSRSRGRSISEKRCRSKSRSRSRDKSREKSTRERRSRSRSKDKSTSGSSEKNQTEPKSEELEELEEPEKLEKPETTGTYDQSKA</sequence>
<dbReference type="GO" id="GO:0003723">
    <property type="term" value="F:RNA binding"/>
    <property type="evidence" value="ECO:0007669"/>
    <property type="project" value="UniProtKB-UniRule"/>
</dbReference>
<dbReference type="InterPro" id="IPR012677">
    <property type="entry name" value="Nucleotide-bd_a/b_plait_sf"/>
</dbReference>
<dbReference type="PANTHER" id="PTHR15592">
    <property type="entry name" value="MATRIN 3/NUCLEAR PROTEIN 220-RELATED"/>
    <property type="match status" value="1"/>
</dbReference>
<feature type="region of interest" description="Disordered" evidence="2">
    <location>
        <begin position="707"/>
        <end position="878"/>
    </location>
</feature>
<feature type="compositionally biased region" description="Polar residues" evidence="2">
    <location>
        <begin position="518"/>
        <end position="527"/>
    </location>
</feature>
<feature type="region of interest" description="Disordered" evidence="2">
    <location>
        <begin position="1"/>
        <end position="57"/>
    </location>
</feature>
<evidence type="ECO:0000313" key="5">
    <source>
        <dbReference type="Proteomes" id="UP001346869"/>
    </source>
</evidence>
<evidence type="ECO:0000256" key="1">
    <source>
        <dbReference type="PROSITE-ProRule" id="PRU00176"/>
    </source>
</evidence>
<feature type="compositionally biased region" description="Basic and acidic residues" evidence="2">
    <location>
        <begin position="505"/>
        <end position="514"/>
    </location>
</feature>
<feature type="region of interest" description="Disordered" evidence="2">
    <location>
        <begin position="108"/>
        <end position="140"/>
    </location>
</feature>
<feature type="compositionally biased region" description="Basic and acidic residues" evidence="2">
    <location>
        <begin position="738"/>
        <end position="787"/>
    </location>
</feature>
<feature type="domain" description="RRM" evidence="3">
    <location>
        <begin position="541"/>
        <end position="631"/>
    </location>
</feature>
<dbReference type="AlphaFoldDB" id="A0AAN8APZ4"/>
<protein>
    <recommendedName>
        <fullName evidence="3">RRM domain-containing protein</fullName>
    </recommendedName>
</protein>
<feature type="compositionally biased region" description="Polar residues" evidence="2">
    <location>
        <begin position="240"/>
        <end position="251"/>
    </location>
</feature>
<feature type="compositionally biased region" description="Basic and acidic residues" evidence="2">
    <location>
        <begin position="720"/>
        <end position="731"/>
    </location>
</feature>
<feature type="region of interest" description="Disordered" evidence="2">
    <location>
        <begin position="497"/>
        <end position="536"/>
    </location>
</feature>
<feature type="compositionally biased region" description="Basic residues" evidence="2">
    <location>
        <begin position="788"/>
        <end position="800"/>
    </location>
</feature>
<organism evidence="4 5">
    <name type="scientific">Eleginops maclovinus</name>
    <name type="common">Patagonian blennie</name>
    <name type="synonym">Eleginus maclovinus</name>
    <dbReference type="NCBI Taxonomy" id="56733"/>
    <lineage>
        <taxon>Eukaryota</taxon>
        <taxon>Metazoa</taxon>
        <taxon>Chordata</taxon>
        <taxon>Craniata</taxon>
        <taxon>Vertebrata</taxon>
        <taxon>Euteleostomi</taxon>
        <taxon>Actinopterygii</taxon>
        <taxon>Neopterygii</taxon>
        <taxon>Teleostei</taxon>
        <taxon>Neoteleostei</taxon>
        <taxon>Acanthomorphata</taxon>
        <taxon>Eupercaria</taxon>
        <taxon>Perciformes</taxon>
        <taxon>Notothenioidei</taxon>
        <taxon>Eleginopidae</taxon>
        <taxon>Eleginops</taxon>
    </lineage>
</organism>
<feature type="compositionally biased region" description="Low complexity" evidence="2">
    <location>
        <begin position="113"/>
        <end position="131"/>
    </location>
</feature>
<feature type="region of interest" description="Disordered" evidence="2">
    <location>
        <begin position="227"/>
        <end position="287"/>
    </location>
</feature>
<comment type="caution">
    <text evidence="4">The sequence shown here is derived from an EMBL/GenBank/DDBJ whole genome shotgun (WGS) entry which is preliminary data.</text>
</comment>
<dbReference type="Proteomes" id="UP001346869">
    <property type="component" value="Unassembled WGS sequence"/>
</dbReference>
<proteinExistence type="predicted"/>
<dbReference type="InterPro" id="IPR000504">
    <property type="entry name" value="RRM_dom"/>
</dbReference>
<feature type="region of interest" description="Disordered" evidence="2">
    <location>
        <begin position="363"/>
        <end position="431"/>
    </location>
</feature>
<feature type="compositionally biased region" description="Basic and acidic residues" evidence="2">
    <location>
        <begin position="815"/>
        <end position="838"/>
    </location>
</feature>
<evidence type="ECO:0000313" key="4">
    <source>
        <dbReference type="EMBL" id="KAK5864299.1"/>
    </source>
</evidence>
<dbReference type="InterPro" id="IPR013087">
    <property type="entry name" value="Znf_C2H2_type"/>
</dbReference>
<keyword evidence="5" id="KW-1185">Reference proteome</keyword>
<dbReference type="Pfam" id="PF12874">
    <property type="entry name" value="zf-met"/>
    <property type="match status" value="1"/>
</dbReference>
<dbReference type="EMBL" id="JAUZQC010000010">
    <property type="protein sequence ID" value="KAK5864299.1"/>
    <property type="molecule type" value="Genomic_DNA"/>
</dbReference>